<keyword evidence="3" id="KW-1185">Reference proteome</keyword>
<reference evidence="3" key="1">
    <citation type="journal article" date="2019" name="Int. J. Syst. Evol. Microbiol.">
        <title>The Global Catalogue of Microorganisms (GCM) 10K type strain sequencing project: providing services to taxonomists for standard genome sequencing and annotation.</title>
        <authorList>
            <consortium name="The Broad Institute Genomics Platform"/>
            <consortium name="The Broad Institute Genome Sequencing Center for Infectious Disease"/>
            <person name="Wu L."/>
            <person name="Ma J."/>
        </authorList>
    </citation>
    <scope>NUCLEOTIDE SEQUENCE [LARGE SCALE GENOMIC DNA]</scope>
    <source>
        <strain evidence="3">CCUG 62114</strain>
    </source>
</reference>
<evidence type="ECO:0000259" key="1">
    <source>
        <dbReference type="SMART" id="SM00460"/>
    </source>
</evidence>
<protein>
    <submittedName>
        <fullName evidence="2">Transglutaminase domain-containing protein</fullName>
    </submittedName>
</protein>
<comment type="caution">
    <text evidence="2">The sequence shown here is derived from an EMBL/GenBank/DDBJ whole genome shotgun (WGS) entry which is preliminary data.</text>
</comment>
<dbReference type="Gene3D" id="3.10.620.30">
    <property type="match status" value="1"/>
</dbReference>
<dbReference type="SMART" id="SM00460">
    <property type="entry name" value="TGc"/>
    <property type="match status" value="1"/>
</dbReference>
<dbReference type="EMBL" id="JBHTJM010000010">
    <property type="protein sequence ID" value="MFD0965018.1"/>
    <property type="molecule type" value="Genomic_DNA"/>
</dbReference>
<dbReference type="InterPro" id="IPR052557">
    <property type="entry name" value="CAP/Cytokinesis_protein"/>
</dbReference>
<dbReference type="PANTHER" id="PTHR46333">
    <property type="entry name" value="CYTOKINESIS PROTEIN 3"/>
    <property type="match status" value="1"/>
</dbReference>
<feature type="domain" description="Transglutaminase-like" evidence="1">
    <location>
        <begin position="101"/>
        <end position="168"/>
    </location>
</feature>
<accession>A0ABW3I5H4</accession>
<dbReference type="SUPFAM" id="SSF54001">
    <property type="entry name" value="Cysteine proteinases"/>
    <property type="match status" value="1"/>
</dbReference>
<proteinExistence type="predicted"/>
<dbReference type="InterPro" id="IPR002931">
    <property type="entry name" value="Transglutaminase-like"/>
</dbReference>
<evidence type="ECO:0000313" key="3">
    <source>
        <dbReference type="Proteomes" id="UP001596997"/>
    </source>
</evidence>
<dbReference type="InterPro" id="IPR038765">
    <property type="entry name" value="Papain-like_cys_pep_sf"/>
</dbReference>
<gene>
    <name evidence="2" type="ORF">ACFQ1O_13460</name>
</gene>
<organism evidence="2 3">
    <name type="scientific">Pseudofulvibacter geojedonensis</name>
    <dbReference type="NCBI Taxonomy" id="1123758"/>
    <lineage>
        <taxon>Bacteria</taxon>
        <taxon>Pseudomonadati</taxon>
        <taxon>Bacteroidota</taxon>
        <taxon>Flavobacteriia</taxon>
        <taxon>Flavobacteriales</taxon>
        <taxon>Flavobacteriaceae</taxon>
        <taxon>Pseudofulvibacter</taxon>
    </lineage>
</organism>
<sequence>MYLLLFFFLQFSLAQDYSKVDAIVAKYPKKFSSINDLAQKIKDDFTSEEDRVRAAYYWVSNNISYDFKYLDSGKTPYKSIPDDHQYSSKLAKQKRKYANKCFSSKKAICEGYSLILNYIYKYLQIESIVIVGGTKQYTRKIGRVRSSSNHAWNAVRINNEWKLIDATWSTGNSRKVPNKFDFSDEYFFTPPENFILTHYPDKKEWQFLKKTISKETFYYNPIFHGTYFNSGLKINQFHKGLIKIKDKKSIKLNFTEIDSTRYYSYKFNNQKFSNDLTFKREKNSYFVDIPLPSKRPRELIIYDEIHGIIEFKLIP</sequence>
<dbReference type="PANTHER" id="PTHR46333:SF2">
    <property type="entry name" value="CYTOKINESIS PROTEIN 3"/>
    <property type="match status" value="1"/>
</dbReference>
<evidence type="ECO:0000313" key="2">
    <source>
        <dbReference type="EMBL" id="MFD0965018.1"/>
    </source>
</evidence>
<name>A0ABW3I5H4_9FLAO</name>
<dbReference type="Pfam" id="PF01841">
    <property type="entry name" value="Transglut_core"/>
    <property type="match status" value="1"/>
</dbReference>
<dbReference type="RefSeq" id="WP_377716891.1">
    <property type="nucleotide sequence ID" value="NZ_JBHTJM010000010.1"/>
</dbReference>
<dbReference type="Proteomes" id="UP001596997">
    <property type="component" value="Unassembled WGS sequence"/>
</dbReference>